<dbReference type="Gene3D" id="1.10.1410.40">
    <property type="match status" value="1"/>
</dbReference>
<dbReference type="Ensembl" id="ENSSHBT00005006978.1">
    <property type="protein sequence ID" value="ENSSHBP00005005769.1"/>
    <property type="gene ID" value="ENSSHBG00005005027.1"/>
</dbReference>
<evidence type="ECO:0000313" key="12">
    <source>
        <dbReference type="Proteomes" id="UP000472266"/>
    </source>
</evidence>
<dbReference type="InterPro" id="IPR024810">
    <property type="entry name" value="MAB21L/cGLR"/>
</dbReference>
<evidence type="ECO:0000256" key="3">
    <source>
        <dbReference type="ARBA" id="ARBA00022692"/>
    </source>
</evidence>
<comment type="similarity">
    <text evidence="2">Belongs to the ITPRIP family.</text>
</comment>
<evidence type="ECO:0000256" key="1">
    <source>
        <dbReference type="ARBA" id="ARBA00004479"/>
    </source>
</evidence>
<dbReference type="Pfam" id="PF20266">
    <property type="entry name" value="Mab-21_C"/>
    <property type="match status" value="1"/>
</dbReference>
<evidence type="ECO:0000256" key="5">
    <source>
        <dbReference type="ARBA" id="ARBA00022989"/>
    </source>
</evidence>
<keyword evidence="4" id="KW-0732">Signal</keyword>
<evidence type="ECO:0000256" key="8">
    <source>
        <dbReference type="SAM" id="MobiDB-lite"/>
    </source>
</evidence>
<keyword evidence="12" id="KW-1185">Reference proteome</keyword>
<accession>A0A672TXV1</accession>
<feature type="domain" description="Mab-21-like HhH/H2TH-like" evidence="10">
    <location>
        <begin position="414"/>
        <end position="465"/>
    </location>
</feature>
<dbReference type="InterPro" id="IPR026250">
    <property type="entry name" value="ITPRIP-like"/>
</dbReference>
<dbReference type="PANTHER" id="PTHR10656:SF40">
    <property type="entry name" value="INOSITOL 1,4,5-TRISPHOSPHATE RECEPTOR-INTERACTING PROTEIN-LIKE 1"/>
    <property type="match status" value="1"/>
</dbReference>
<dbReference type="PRINTS" id="PR02107">
    <property type="entry name" value="INOS145TPRIP"/>
</dbReference>
<keyword evidence="5 9" id="KW-1133">Transmembrane helix</keyword>
<reference evidence="11 12" key="1">
    <citation type="submission" date="2019-11" db="EMBL/GenBank/DDBJ databases">
        <title>Strigops habroptila (kakapo) genome, bStrHab1, primary haplotype, v2.</title>
        <authorList>
            <person name="Jarvis E.D."/>
            <person name="Howard J."/>
            <person name="Rhie A."/>
            <person name="Phillippy A."/>
            <person name="Korlach J."/>
            <person name="Digby A."/>
            <person name="Iorns D."/>
            <person name="Eason D."/>
            <person name="Robertson B."/>
            <person name="Raemaekers T."/>
            <person name="Howe K."/>
            <person name="Lewin H."/>
            <person name="Damas J."/>
            <person name="Hastie A."/>
            <person name="Tracey A."/>
            <person name="Chow W."/>
            <person name="Fedrigo O."/>
        </authorList>
    </citation>
    <scope>NUCLEOTIDE SEQUENCE [LARGE SCALE GENOMIC DNA]</scope>
</reference>
<evidence type="ECO:0000256" key="6">
    <source>
        <dbReference type="ARBA" id="ARBA00023136"/>
    </source>
</evidence>
<keyword evidence="3 9" id="KW-0812">Transmembrane</keyword>
<feature type="region of interest" description="Disordered" evidence="8">
    <location>
        <begin position="115"/>
        <end position="147"/>
    </location>
</feature>
<feature type="compositionally biased region" description="Low complexity" evidence="8">
    <location>
        <begin position="115"/>
        <end position="126"/>
    </location>
</feature>
<reference evidence="11" key="2">
    <citation type="submission" date="2025-05" db="UniProtKB">
        <authorList>
            <consortium name="Ensembl"/>
        </authorList>
    </citation>
    <scope>IDENTIFICATION</scope>
</reference>
<feature type="compositionally biased region" description="Acidic residues" evidence="8">
    <location>
        <begin position="129"/>
        <end position="145"/>
    </location>
</feature>
<evidence type="ECO:0000256" key="2">
    <source>
        <dbReference type="ARBA" id="ARBA00005554"/>
    </source>
</evidence>
<feature type="coiled-coil region" evidence="7">
    <location>
        <begin position="33"/>
        <end position="71"/>
    </location>
</feature>
<dbReference type="InterPro" id="IPR046906">
    <property type="entry name" value="Mab-21_HhH/H2TH-like"/>
</dbReference>
<comment type="subcellular location">
    <subcellularLocation>
        <location evidence="1">Membrane</location>
        <topology evidence="1">Single-pass type I membrane protein</topology>
    </subcellularLocation>
</comment>
<name>A0A672TXV1_STRHB</name>
<sequence>MCPEEGNKDGERTSGHLILNAHLVSDELDEPTRDRMQQRADMLSQEMARLLQELEQKILEQKIQAQKSKEQSHAAWRALLFAALRHWQFWVVVGILLLLIVGLCWFLRKRSHEVGNSSEEGSSNSSSRDEEEWDEQNEEEEDTDGASDLARHFEEHIQWPKQNLVTKRESVKDLVDDLILIAREVASDSSFPVLQPGFSIGSANEGWSPGEGNIIYRVLVPMRPPSGHTFLLELCNPGEMPERNFRIRVELECTCTTEQVAGDMLCFLHHPEEELRRNQGPSLLHTLCTGSYLDVQKTACRFHLLVKASWVLLPHSHQWRLIMLPSSRSCKFKVERAMEEVIIEIVFGVQQGNSDIFVSSQASEAIFSPSTTWTLSCAVAEAKFFELMARQAPHDSFHLRCLQLCTRILVGTGFSSYTLKTVVMHLLTTTPLSGWRSRHFLLRLDDIMRYLCRCLEEKRLDHFFYGNEKIPEEIVLPPALQRAEPLNLFQHLVQDPAAQAEAMREFMDLQDRLTRVLTYGH</sequence>
<dbReference type="GeneTree" id="ENSGT01050000244827"/>
<dbReference type="GO" id="GO:0016020">
    <property type="term" value="C:membrane"/>
    <property type="evidence" value="ECO:0007669"/>
    <property type="project" value="UniProtKB-SubCell"/>
</dbReference>
<evidence type="ECO:0000256" key="4">
    <source>
        <dbReference type="ARBA" id="ARBA00022729"/>
    </source>
</evidence>
<feature type="transmembrane region" description="Helical" evidence="9">
    <location>
        <begin position="87"/>
        <end position="107"/>
    </location>
</feature>
<dbReference type="Proteomes" id="UP000472266">
    <property type="component" value="Chromosome 5"/>
</dbReference>
<dbReference type="AlphaFoldDB" id="A0A672TXV1"/>
<keyword evidence="7" id="KW-0175">Coiled coil</keyword>
<proteinExistence type="inferred from homology"/>
<dbReference type="Ensembl" id="ENSSHBT00005006983.1">
    <property type="protein sequence ID" value="ENSSHBP00005005774.1"/>
    <property type="gene ID" value="ENSSHBG00005005030.1"/>
</dbReference>
<evidence type="ECO:0000256" key="9">
    <source>
        <dbReference type="SAM" id="Phobius"/>
    </source>
</evidence>
<dbReference type="SMART" id="SM01265">
    <property type="entry name" value="Mab-21"/>
    <property type="match status" value="1"/>
</dbReference>
<evidence type="ECO:0000259" key="10">
    <source>
        <dbReference type="Pfam" id="PF20266"/>
    </source>
</evidence>
<evidence type="ECO:0000313" key="11">
    <source>
        <dbReference type="Ensembl" id="ENSSHBP00005005774.1"/>
    </source>
</evidence>
<protein>
    <recommendedName>
        <fullName evidence="10">Mab-21-like HhH/H2TH-like domain-containing protein</fullName>
    </recommendedName>
</protein>
<evidence type="ECO:0000256" key="7">
    <source>
        <dbReference type="SAM" id="Coils"/>
    </source>
</evidence>
<organism evidence="11 12">
    <name type="scientific">Strigops habroptila</name>
    <name type="common">Kakapo</name>
    <dbReference type="NCBI Taxonomy" id="2489341"/>
    <lineage>
        <taxon>Eukaryota</taxon>
        <taxon>Metazoa</taxon>
        <taxon>Chordata</taxon>
        <taxon>Craniata</taxon>
        <taxon>Vertebrata</taxon>
        <taxon>Euteleostomi</taxon>
        <taxon>Archelosauria</taxon>
        <taxon>Archosauria</taxon>
        <taxon>Dinosauria</taxon>
        <taxon>Saurischia</taxon>
        <taxon>Theropoda</taxon>
        <taxon>Coelurosauria</taxon>
        <taxon>Aves</taxon>
        <taxon>Neognathae</taxon>
        <taxon>Neoaves</taxon>
        <taxon>Telluraves</taxon>
        <taxon>Australaves</taxon>
        <taxon>Psittaciformes</taxon>
        <taxon>Psittacidae</taxon>
        <taxon>Strigops</taxon>
    </lineage>
</organism>
<keyword evidence="6 9" id="KW-0472">Membrane</keyword>
<dbReference type="PANTHER" id="PTHR10656">
    <property type="entry name" value="CELL FATE DETERMINING PROTEIN MAB21-RELATED"/>
    <property type="match status" value="1"/>
</dbReference>
<dbReference type="OMA" id="TSVHWPE"/>